<accession>A0A8T2GIC7</accession>
<name>A0A8T2GIC7_9BRAS</name>
<keyword evidence="2" id="KW-1185">Reference proteome</keyword>
<dbReference type="Proteomes" id="UP000694240">
    <property type="component" value="Chromosome 1"/>
</dbReference>
<gene>
    <name evidence="1" type="ORF">ISN45_At01g021050</name>
</gene>
<dbReference type="EMBL" id="JAEFBK010000001">
    <property type="protein sequence ID" value="KAG7647031.1"/>
    <property type="molecule type" value="Genomic_DNA"/>
</dbReference>
<dbReference type="PANTHER" id="PTHR31672">
    <property type="entry name" value="BNACNNG10540D PROTEIN"/>
    <property type="match status" value="1"/>
</dbReference>
<dbReference type="PANTHER" id="PTHR31672:SF9">
    <property type="entry name" value="F-BOX DOMAIN-CONTAINING PROTEIN"/>
    <property type="match status" value="1"/>
</dbReference>
<organism evidence="1 2">
    <name type="scientific">Arabidopsis thaliana x Arabidopsis arenosa</name>
    <dbReference type="NCBI Taxonomy" id="1240361"/>
    <lineage>
        <taxon>Eukaryota</taxon>
        <taxon>Viridiplantae</taxon>
        <taxon>Streptophyta</taxon>
        <taxon>Embryophyta</taxon>
        <taxon>Tracheophyta</taxon>
        <taxon>Spermatophyta</taxon>
        <taxon>Magnoliopsida</taxon>
        <taxon>eudicotyledons</taxon>
        <taxon>Gunneridae</taxon>
        <taxon>Pentapetalae</taxon>
        <taxon>rosids</taxon>
        <taxon>malvids</taxon>
        <taxon>Brassicales</taxon>
        <taxon>Brassicaceae</taxon>
        <taxon>Camelineae</taxon>
        <taxon>Arabidopsis</taxon>
    </lineage>
</organism>
<sequence>MGWIPRWYDGKRDLCQSKPSLTTSSSMELDEKEDVDMMTMVNDDDDDDKRVSSLSKVMRLISGISPYAQSLFKKKGKILGKRLMIEEETESNMMMDEPNSSKFLDVERINKRRRVKPNHVYQFEITTGDSCWRLSETTITCNPSVPLADKKPVYFDGCIHWLRKDGSILAFNPETEQARLIPIKFPLELSAVANKFLFEATEKELALISATEESINVYSLEAILIDPKWVLVKEIQNGVLHKKTMRCWNVAAYNGKCLVLWQMNKVACDGDVFGYDLRANKWEVIGWIPEWCDGYQVFYLFKPSFSSAIELKQKVDVETMNMVHGDDCKYISTLRKLMSLIEEISPYAKRLFKKKGKRLMTEEETKLKMTVDEPSSSKCLDVMRFSKKRRFLGMEKINKRKRPVRSAGRSGVVEGFVLYVVTAQYCRNTGEKLPISMVFYDSVFDNMHLLP</sequence>
<comment type="caution">
    <text evidence="1">The sequence shown here is derived from an EMBL/GenBank/DDBJ whole genome shotgun (WGS) entry which is preliminary data.</text>
</comment>
<dbReference type="AlphaFoldDB" id="A0A8T2GIC7"/>
<proteinExistence type="predicted"/>
<dbReference type="InterPro" id="IPR050796">
    <property type="entry name" value="SCF_F-box_component"/>
</dbReference>
<protein>
    <submittedName>
        <fullName evidence="1">Galactose oxidase/kelch beta-propeller</fullName>
    </submittedName>
</protein>
<reference evidence="1 2" key="1">
    <citation type="submission" date="2020-12" db="EMBL/GenBank/DDBJ databases">
        <title>Concerted genomic and epigenomic changes stabilize Arabidopsis allopolyploids.</title>
        <authorList>
            <person name="Chen Z."/>
        </authorList>
    </citation>
    <scope>NUCLEOTIDE SEQUENCE [LARGE SCALE GENOMIC DNA]</scope>
    <source>
        <strain evidence="1">Allo738</strain>
        <tissue evidence="1">Leaf</tissue>
    </source>
</reference>
<evidence type="ECO:0000313" key="2">
    <source>
        <dbReference type="Proteomes" id="UP000694240"/>
    </source>
</evidence>
<evidence type="ECO:0000313" key="1">
    <source>
        <dbReference type="EMBL" id="KAG7647031.1"/>
    </source>
</evidence>